<dbReference type="EMBL" id="PVZS01000062">
    <property type="protein sequence ID" value="PSC02435.1"/>
    <property type="molecule type" value="Genomic_DNA"/>
</dbReference>
<feature type="region of interest" description="Disordered" evidence="1">
    <location>
        <begin position="29"/>
        <end position="76"/>
    </location>
</feature>
<dbReference type="Proteomes" id="UP000239772">
    <property type="component" value="Unassembled WGS sequence"/>
</dbReference>
<organism evidence="3 4">
    <name type="scientific">Alsobacter soli</name>
    <dbReference type="NCBI Taxonomy" id="2109933"/>
    <lineage>
        <taxon>Bacteria</taxon>
        <taxon>Pseudomonadati</taxon>
        <taxon>Pseudomonadota</taxon>
        <taxon>Alphaproteobacteria</taxon>
        <taxon>Hyphomicrobiales</taxon>
        <taxon>Alsobacteraceae</taxon>
        <taxon>Alsobacter</taxon>
    </lineage>
</organism>
<feature type="chain" id="PRO_5015430174" description="Secreted protein" evidence="2">
    <location>
        <begin position="20"/>
        <end position="76"/>
    </location>
</feature>
<dbReference type="AlphaFoldDB" id="A0A2T1HLA7"/>
<keyword evidence="2" id="KW-0732">Signal</keyword>
<reference evidence="4" key="1">
    <citation type="submission" date="2018-03" db="EMBL/GenBank/DDBJ databases">
        <authorList>
            <person name="Sun L."/>
            <person name="Liu H."/>
            <person name="Chen W."/>
            <person name="Huang K."/>
            <person name="Liu W."/>
            <person name="Gao X."/>
        </authorList>
    </citation>
    <scope>NUCLEOTIDE SEQUENCE [LARGE SCALE GENOMIC DNA]</scope>
    <source>
        <strain evidence="4">SH9</strain>
    </source>
</reference>
<name>A0A2T1HLA7_9HYPH</name>
<feature type="compositionally biased region" description="Basic and acidic residues" evidence="1">
    <location>
        <begin position="32"/>
        <end position="45"/>
    </location>
</feature>
<evidence type="ECO:0000256" key="2">
    <source>
        <dbReference type="SAM" id="SignalP"/>
    </source>
</evidence>
<protein>
    <recommendedName>
        <fullName evidence="5">Secreted protein</fullName>
    </recommendedName>
</protein>
<evidence type="ECO:0000313" key="3">
    <source>
        <dbReference type="EMBL" id="PSC02435.1"/>
    </source>
</evidence>
<comment type="caution">
    <text evidence="3">The sequence shown here is derived from an EMBL/GenBank/DDBJ whole genome shotgun (WGS) entry which is preliminary data.</text>
</comment>
<evidence type="ECO:0000256" key="1">
    <source>
        <dbReference type="SAM" id="MobiDB-lite"/>
    </source>
</evidence>
<gene>
    <name evidence="3" type="ORF">SLNSH_24145</name>
</gene>
<evidence type="ECO:0008006" key="5">
    <source>
        <dbReference type="Google" id="ProtNLM"/>
    </source>
</evidence>
<feature type="signal peptide" evidence="2">
    <location>
        <begin position="1"/>
        <end position="19"/>
    </location>
</feature>
<sequence>MMAPACLPTSATVALSVMAGLVPAIHACPQRVDPRDKPGDDDRSVVRRGCRRGLPTSPGMTGDACRYSDPNPLRAH</sequence>
<accession>A0A2T1HLA7</accession>
<proteinExistence type="predicted"/>
<evidence type="ECO:0000313" key="4">
    <source>
        <dbReference type="Proteomes" id="UP000239772"/>
    </source>
</evidence>
<keyword evidence="4" id="KW-1185">Reference proteome</keyword>